<protein>
    <submittedName>
        <fullName evidence="1">Uncharacterized protein</fullName>
    </submittedName>
</protein>
<evidence type="ECO:0000313" key="1">
    <source>
        <dbReference type="EMBL" id="KAJ2980869.1"/>
    </source>
</evidence>
<accession>A0ACC1NPM8</accession>
<comment type="caution">
    <text evidence="1">The sequence shown here is derived from an EMBL/GenBank/DDBJ whole genome shotgun (WGS) entry which is preliminary data.</text>
</comment>
<proteinExistence type="predicted"/>
<name>A0ACC1NPM8_9HYPO</name>
<dbReference type="Proteomes" id="UP001143910">
    <property type="component" value="Unassembled WGS sequence"/>
</dbReference>
<reference evidence="1" key="1">
    <citation type="submission" date="2022-08" db="EMBL/GenBank/DDBJ databases">
        <title>Genome Sequence of Lecanicillium fungicola.</title>
        <authorList>
            <person name="Buettner E."/>
        </authorList>
    </citation>
    <scope>NUCLEOTIDE SEQUENCE</scope>
    <source>
        <strain evidence="1">Babe33</strain>
    </source>
</reference>
<organism evidence="1 2">
    <name type="scientific">Zarea fungicola</name>
    <dbReference type="NCBI Taxonomy" id="93591"/>
    <lineage>
        <taxon>Eukaryota</taxon>
        <taxon>Fungi</taxon>
        <taxon>Dikarya</taxon>
        <taxon>Ascomycota</taxon>
        <taxon>Pezizomycotina</taxon>
        <taxon>Sordariomycetes</taxon>
        <taxon>Hypocreomycetidae</taxon>
        <taxon>Hypocreales</taxon>
        <taxon>Cordycipitaceae</taxon>
        <taxon>Zarea</taxon>
    </lineage>
</organism>
<dbReference type="EMBL" id="JANJQO010000167">
    <property type="protein sequence ID" value="KAJ2980869.1"/>
    <property type="molecule type" value="Genomic_DNA"/>
</dbReference>
<sequence length="495" mass="56241">MTPSHSLGGTTLLLICITLVVGYALWRTIHQLFSHPLAKVPGPKLYALSGLPYALQLVRGNAPMALKQLHDVYGPVVRYSPNDVSFISASAWRQIYGHRKAGNPAFDKDLRQYRESLTGAPNILIANDADHTRMRRLLSHAFSEKALRGQQGILRHYVDLLIQKLDERMTAGAAVDISQWYNFTTFDIIGDLCFGEPFGCLESGGYHAWVAMIFDGFRFSTLRHAIKRMPFFKHILKPFLPKSLIKAAREHLQLSFAKAKQRVERGHVERDDFMSYILRHNDKKGMTANEIGENSNILILAGSETTATLLSGITYHLLKRPYTYRLLVEEISSAFKTEEEIDPLALNRLQYLAAVIKEGFRMYPPVPANLGRKVPKGGREIDGYWLPGDTVVSVAAWSAYQSNLNFHLPNTFCPERWLGDSRFDDDEKDVLQPFSFGPRDCIGKNLAYAEARLILVRLLWKFDLELMPDSINWSSQAIYLFWDKGPLNITLKPRR</sequence>
<evidence type="ECO:0000313" key="2">
    <source>
        <dbReference type="Proteomes" id="UP001143910"/>
    </source>
</evidence>
<gene>
    <name evidence="1" type="ORF">NQ176_g2378</name>
</gene>
<keyword evidence="2" id="KW-1185">Reference proteome</keyword>